<organism evidence="1 2">
    <name type="scientific">Siminovitchia terrae</name>
    <name type="common">Bacillus terrae</name>
    <dbReference type="NCBI Taxonomy" id="1914933"/>
    <lineage>
        <taxon>Bacteria</taxon>
        <taxon>Bacillati</taxon>
        <taxon>Bacillota</taxon>
        <taxon>Bacilli</taxon>
        <taxon>Bacillales</taxon>
        <taxon>Bacillaceae</taxon>
        <taxon>Siminovitchia</taxon>
    </lineage>
</organism>
<dbReference type="Proteomes" id="UP000287296">
    <property type="component" value="Unassembled WGS sequence"/>
</dbReference>
<protein>
    <submittedName>
        <fullName evidence="1">Phage tail protein</fullName>
    </submittedName>
</protein>
<evidence type="ECO:0000313" key="2">
    <source>
        <dbReference type="Proteomes" id="UP000287296"/>
    </source>
</evidence>
<dbReference type="EMBL" id="QYTW02000030">
    <property type="protein sequence ID" value="RST57684.1"/>
    <property type="molecule type" value="Genomic_DNA"/>
</dbReference>
<proteinExistence type="predicted"/>
<accession>A0A429X2T7</accession>
<sequence>MEGGSLLTRFGITFDGKHSYRDYGLTVADKVIGNPSKIKVKERVPFSNEIYDFSGIYSGQEYEERQLTYVFNVKDYDKIDLSIKKVEVLNWVMRPNRKVKLIDDYIPGYYFIAEVEEDPDFGELRYHGTLTVNFTAYPFKIGELEEGNDLWDPFNFLLDYAQATEFDIRGSQNITLYNPGTNTSKPTIKATAPMQIIKDGKTFNVPVGESQSYDFLLTGIENKMTVRGNGKISFHFRKELI</sequence>
<gene>
    <name evidence="1" type="ORF">D5F11_021735</name>
</gene>
<evidence type="ECO:0000313" key="1">
    <source>
        <dbReference type="EMBL" id="RST57684.1"/>
    </source>
</evidence>
<dbReference type="OrthoDB" id="1907105at2"/>
<name>A0A429X2T7_SIMTE</name>
<dbReference type="Gene3D" id="2.40.30.200">
    <property type="match status" value="1"/>
</dbReference>
<dbReference type="AlphaFoldDB" id="A0A429X2T7"/>
<comment type="caution">
    <text evidence="1">The sequence shown here is derived from an EMBL/GenBank/DDBJ whole genome shotgun (WGS) entry which is preliminary data.</text>
</comment>
<reference evidence="1 2" key="1">
    <citation type="submission" date="2018-12" db="EMBL/GenBank/DDBJ databases">
        <authorList>
            <person name="Sun L."/>
            <person name="Chen Z."/>
        </authorList>
    </citation>
    <scope>NUCLEOTIDE SEQUENCE [LARGE SCALE GENOMIC DNA]</scope>
    <source>
        <strain evidence="1 2">LMG 29736</strain>
    </source>
</reference>